<accession>A0A6H5IHW4</accession>
<dbReference type="OrthoDB" id="7554095at2759"/>
<dbReference type="InterPro" id="IPR036691">
    <property type="entry name" value="Endo/exonu/phosph_ase_sf"/>
</dbReference>
<dbReference type="Gene3D" id="3.60.10.10">
    <property type="entry name" value="Endonuclease/exonuclease/phosphatase"/>
    <property type="match status" value="1"/>
</dbReference>
<feature type="compositionally biased region" description="Basic and acidic residues" evidence="1">
    <location>
        <begin position="30"/>
        <end position="50"/>
    </location>
</feature>
<evidence type="ECO:0000313" key="3">
    <source>
        <dbReference type="EMBL" id="CAB0034371.1"/>
    </source>
</evidence>
<dbReference type="EMBL" id="CADCXV010000740">
    <property type="protein sequence ID" value="CAB0034371.1"/>
    <property type="molecule type" value="Genomic_DNA"/>
</dbReference>
<dbReference type="InterPro" id="IPR005135">
    <property type="entry name" value="Endo/exonuclease/phosphatase"/>
</dbReference>
<proteinExistence type="predicted"/>
<evidence type="ECO:0000313" key="4">
    <source>
        <dbReference type="Proteomes" id="UP000479190"/>
    </source>
</evidence>
<evidence type="ECO:0000259" key="2">
    <source>
        <dbReference type="Pfam" id="PF14529"/>
    </source>
</evidence>
<name>A0A6H5IHW4_9HYME</name>
<keyword evidence="4" id="KW-1185">Reference proteome</keyword>
<dbReference type="Proteomes" id="UP000479190">
    <property type="component" value="Unassembled WGS sequence"/>
</dbReference>
<reference evidence="3 4" key="1">
    <citation type="submission" date="2020-02" db="EMBL/GenBank/DDBJ databases">
        <authorList>
            <person name="Ferguson B K."/>
        </authorList>
    </citation>
    <scope>NUCLEOTIDE SEQUENCE [LARGE SCALE GENOMIC DNA]</scope>
</reference>
<dbReference type="AlphaFoldDB" id="A0A6H5IHW4"/>
<sequence>MEYVDGSAKRGLSSSECLFPDWYKAKKGRTAGEDVDKDKDKAKKEEKALSEEEVLYSDDRKVQQEPYAYKGRACALGGFSRVVITGQKGEESPWAAVVVSSPNITATHLRQHSSAHCVCVELSGAFGSVVVISQYYQFSHEPEVHIDYLDLLLSRLRSRRIIIGMDSNGTSPQWSCQVQAADERGLLLEEVIHRHGLHAVYQRGHPSTLVRGRLKARGP</sequence>
<evidence type="ECO:0000256" key="1">
    <source>
        <dbReference type="SAM" id="MobiDB-lite"/>
    </source>
</evidence>
<organism evidence="3 4">
    <name type="scientific">Trichogramma brassicae</name>
    <dbReference type="NCBI Taxonomy" id="86971"/>
    <lineage>
        <taxon>Eukaryota</taxon>
        <taxon>Metazoa</taxon>
        <taxon>Ecdysozoa</taxon>
        <taxon>Arthropoda</taxon>
        <taxon>Hexapoda</taxon>
        <taxon>Insecta</taxon>
        <taxon>Pterygota</taxon>
        <taxon>Neoptera</taxon>
        <taxon>Endopterygota</taxon>
        <taxon>Hymenoptera</taxon>
        <taxon>Apocrita</taxon>
        <taxon>Proctotrupomorpha</taxon>
        <taxon>Chalcidoidea</taxon>
        <taxon>Trichogrammatidae</taxon>
        <taxon>Trichogramma</taxon>
    </lineage>
</organism>
<gene>
    <name evidence="3" type="ORF">TBRA_LOCUS6269</name>
</gene>
<feature type="region of interest" description="Disordered" evidence="1">
    <location>
        <begin position="28"/>
        <end position="50"/>
    </location>
</feature>
<feature type="domain" description="Endonuclease/exonuclease/phosphatase" evidence="2">
    <location>
        <begin position="130"/>
        <end position="211"/>
    </location>
</feature>
<dbReference type="SUPFAM" id="SSF56219">
    <property type="entry name" value="DNase I-like"/>
    <property type="match status" value="1"/>
</dbReference>
<dbReference type="GO" id="GO:0003824">
    <property type="term" value="F:catalytic activity"/>
    <property type="evidence" value="ECO:0007669"/>
    <property type="project" value="InterPro"/>
</dbReference>
<dbReference type="Pfam" id="PF14529">
    <property type="entry name" value="Exo_endo_phos_2"/>
    <property type="match status" value="1"/>
</dbReference>
<protein>
    <recommendedName>
        <fullName evidence="2">Endonuclease/exonuclease/phosphatase domain-containing protein</fullName>
    </recommendedName>
</protein>